<dbReference type="GeneID" id="25416149"/>
<organism evidence="1 2">
    <name type="scientific">Aureobasidium namibiae CBS 147.97</name>
    <dbReference type="NCBI Taxonomy" id="1043004"/>
    <lineage>
        <taxon>Eukaryota</taxon>
        <taxon>Fungi</taxon>
        <taxon>Dikarya</taxon>
        <taxon>Ascomycota</taxon>
        <taxon>Pezizomycotina</taxon>
        <taxon>Dothideomycetes</taxon>
        <taxon>Dothideomycetidae</taxon>
        <taxon>Dothideales</taxon>
        <taxon>Saccotheciaceae</taxon>
        <taxon>Aureobasidium</taxon>
    </lineage>
</organism>
<sequence length="74" mass="8467">MTFFGKNTIVRKVVATIKKEPTRYEMLQTNEKETSPLLATMAQPDADVVRIISAAEMCDYTNRVAMFHHMAMRS</sequence>
<dbReference type="RefSeq" id="XP_013432475.1">
    <property type="nucleotide sequence ID" value="XM_013577021.1"/>
</dbReference>
<name>A0A074X894_9PEZI</name>
<dbReference type="Proteomes" id="UP000027730">
    <property type="component" value="Unassembled WGS sequence"/>
</dbReference>
<reference evidence="1 2" key="1">
    <citation type="journal article" date="2014" name="BMC Genomics">
        <title>Genome sequencing of four Aureobasidium pullulans varieties: biotechnological potential, stress tolerance, and description of new species.</title>
        <authorList>
            <person name="Gostin Ar C."/>
            <person name="Ohm R.A."/>
            <person name="Kogej T."/>
            <person name="Sonjak S."/>
            <person name="Turk M."/>
            <person name="Zajc J."/>
            <person name="Zalar P."/>
            <person name="Grube M."/>
            <person name="Sun H."/>
            <person name="Han J."/>
            <person name="Sharma A."/>
            <person name="Chiniquy J."/>
            <person name="Ngan C.Y."/>
            <person name="Lipzen A."/>
            <person name="Barry K."/>
            <person name="Grigoriev I.V."/>
            <person name="Gunde-Cimerman N."/>
        </authorList>
    </citation>
    <scope>NUCLEOTIDE SEQUENCE [LARGE SCALE GENOMIC DNA]</scope>
    <source>
        <strain evidence="1 2">CBS 147.97</strain>
    </source>
</reference>
<gene>
    <name evidence="1" type="ORF">M436DRAFT_78081</name>
</gene>
<dbReference type="EMBL" id="KL584702">
    <property type="protein sequence ID" value="KEQ78252.1"/>
    <property type="molecule type" value="Genomic_DNA"/>
</dbReference>
<accession>A0A074X894</accession>
<evidence type="ECO:0000313" key="1">
    <source>
        <dbReference type="EMBL" id="KEQ78252.1"/>
    </source>
</evidence>
<dbReference type="HOGENOM" id="CLU_2687396_0_0_1"/>
<proteinExistence type="predicted"/>
<evidence type="ECO:0000313" key="2">
    <source>
        <dbReference type="Proteomes" id="UP000027730"/>
    </source>
</evidence>
<dbReference type="AlphaFoldDB" id="A0A074X894"/>
<keyword evidence="2" id="KW-1185">Reference proteome</keyword>
<protein>
    <submittedName>
        <fullName evidence="1">Uncharacterized protein</fullName>
    </submittedName>
</protein>